<reference evidence="1" key="1">
    <citation type="submission" date="2023-07" db="EMBL/GenBank/DDBJ databases">
        <authorList>
            <consortium name="CYATHOMIX"/>
        </authorList>
    </citation>
    <scope>NUCLEOTIDE SEQUENCE</scope>
    <source>
        <strain evidence="1">N/A</strain>
    </source>
</reference>
<dbReference type="AlphaFoldDB" id="A0AA36DR30"/>
<organism evidence="1 2">
    <name type="scientific">Cylicocyclus nassatus</name>
    <name type="common">Nematode worm</name>
    <dbReference type="NCBI Taxonomy" id="53992"/>
    <lineage>
        <taxon>Eukaryota</taxon>
        <taxon>Metazoa</taxon>
        <taxon>Ecdysozoa</taxon>
        <taxon>Nematoda</taxon>
        <taxon>Chromadorea</taxon>
        <taxon>Rhabditida</taxon>
        <taxon>Rhabditina</taxon>
        <taxon>Rhabditomorpha</taxon>
        <taxon>Strongyloidea</taxon>
        <taxon>Strongylidae</taxon>
        <taxon>Cylicocyclus</taxon>
    </lineage>
</organism>
<gene>
    <name evidence="1" type="ORF">CYNAS_LOCUS3794</name>
</gene>
<proteinExistence type="predicted"/>
<dbReference type="Proteomes" id="UP001176961">
    <property type="component" value="Unassembled WGS sequence"/>
</dbReference>
<evidence type="ECO:0000313" key="2">
    <source>
        <dbReference type="Proteomes" id="UP001176961"/>
    </source>
</evidence>
<comment type="caution">
    <text evidence="1">The sequence shown here is derived from an EMBL/GenBank/DDBJ whole genome shotgun (WGS) entry which is preliminary data.</text>
</comment>
<protein>
    <submittedName>
        <fullName evidence="1">Uncharacterized protein</fullName>
    </submittedName>
</protein>
<accession>A0AA36DR30</accession>
<dbReference type="EMBL" id="CATQJL010000001">
    <property type="protein sequence ID" value="CAJ0591811.1"/>
    <property type="molecule type" value="Genomic_DNA"/>
</dbReference>
<keyword evidence="2" id="KW-1185">Reference proteome</keyword>
<evidence type="ECO:0000313" key="1">
    <source>
        <dbReference type="EMBL" id="CAJ0591811.1"/>
    </source>
</evidence>
<name>A0AA36DR30_CYLNA</name>
<sequence>MLLAAVISLYISRMDAEEISRLEEFYKVPANFYLPCMDTANKIRGGAWKKDVPIAFKNFWQDAVKKSFVPYFEKVKDRKHKELKDLALKIKSPHVIVKESSHNAVEYNCGVESGKTGASSHFGFKISKEWLSRIDIIRTVESELKAMFLSNNTGWKILALDELVKVSERTTLWLGVGCALEDVDKNPAGNYSVHCRFQARTANPNRR</sequence>